<dbReference type="SUPFAM" id="SSF56112">
    <property type="entry name" value="Protein kinase-like (PK-like)"/>
    <property type="match status" value="1"/>
</dbReference>
<dbReference type="InterPro" id="IPR004147">
    <property type="entry name" value="ABC1_dom"/>
</dbReference>
<keyword evidence="4" id="KW-1185">Reference proteome</keyword>
<accession>A0A8J4EZ49</accession>
<name>A0A8J4EZ49_9CHLO</name>
<dbReference type="PANTHER" id="PTHR43173">
    <property type="entry name" value="ABC1 FAMILY PROTEIN"/>
    <property type="match status" value="1"/>
</dbReference>
<dbReference type="PANTHER" id="PTHR43173:SF12">
    <property type="entry name" value="PROTEIN KINASE SUPERFAMILY PROTEIN"/>
    <property type="match status" value="1"/>
</dbReference>
<dbReference type="EMBL" id="BNCO01000014">
    <property type="protein sequence ID" value="GIL52828.1"/>
    <property type="molecule type" value="Genomic_DNA"/>
</dbReference>
<comment type="caution">
    <text evidence="3">The sequence shown here is derived from an EMBL/GenBank/DDBJ whole genome shotgun (WGS) entry which is preliminary data.</text>
</comment>
<dbReference type="Pfam" id="PF03109">
    <property type="entry name" value="ABC1"/>
    <property type="match status" value="2"/>
</dbReference>
<dbReference type="Gene3D" id="3.10.350.10">
    <property type="entry name" value="LysM domain"/>
    <property type="match status" value="1"/>
</dbReference>
<reference evidence="3" key="1">
    <citation type="journal article" date="2021" name="Proc. Natl. Acad. Sci. U.S.A.">
        <title>Three genomes in the algal genus Volvox reveal the fate of a haploid sex-determining region after a transition to homothallism.</title>
        <authorList>
            <person name="Yamamoto K."/>
            <person name="Hamaji T."/>
            <person name="Kawai-Toyooka H."/>
            <person name="Matsuzaki R."/>
            <person name="Takahashi F."/>
            <person name="Nishimura Y."/>
            <person name="Kawachi M."/>
            <person name="Noguchi H."/>
            <person name="Minakuchi Y."/>
            <person name="Umen J.G."/>
            <person name="Toyoda A."/>
            <person name="Nozaki H."/>
        </authorList>
    </citation>
    <scope>NUCLEOTIDE SEQUENCE</scope>
    <source>
        <strain evidence="3">NIES-3780</strain>
    </source>
</reference>
<dbReference type="Proteomes" id="UP000747399">
    <property type="component" value="Unassembled WGS sequence"/>
</dbReference>
<evidence type="ECO:0000313" key="4">
    <source>
        <dbReference type="Proteomes" id="UP000747399"/>
    </source>
</evidence>
<dbReference type="InterPro" id="IPR011009">
    <property type="entry name" value="Kinase-like_dom_sf"/>
</dbReference>
<dbReference type="CDD" id="cd05121">
    <property type="entry name" value="ABC1_ADCK3-like"/>
    <property type="match status" value="1"/>
</dbReference>
<feature type="domain" description="LysM" evidence="2">
    <location>
        <begin position="199"/>
        <end position="243"/>
    </location>
</feature>
<dbReference type="InterPro" id="IPR018392">
    <property type="entry name" value="LysM"/>
</dbReference>
<protein>
    <recommendedName>
        <fullName evidence="2">LysM domain-containing protein</fullName>
    </recommendedName>
</protein>
<organism evidence="3 4">
    <name type="scientific">Volvox africanus</name>
    <dbReference type="NCBI Taxonomy" id="51714"/>
    <lineage>
        <taxon>Eukaryota</taxon>
        <taxon>Viridiplantae</taxon>
        <taxon>Chlorophyta</taxon>
        <taxon>core chlorophytes</taxon>
        <taxon>Chlorophyceae</taxon>
        <taxon>CS clade</taxon>
        <taxon>Chlamydomonadales</taxon>
        <taxon>Volvocaceae</taxon>
        <taxon>Volvox</taxon>
    </lineage>
</organism>
<dbReference type="PROSITE" id="PS51782">
    <property type="entry name" value="LYSM"/>
    <property type="match status" value="1"/>
</dbReference>
<evidence type="ECO:0000259" key="2">
    <source>
        <dbReference type="PROSITE" id="PS51782"/>
    </source>
</evidence>
<dbReference type="GO" id="GO:0005886">
    <property type="term" value="C:plasma membrane"/>
    <property type="evidence" value="ECO:0007669"/>
    <property type="project" value="UniProtKB-ARBA"/>
</dbReference>
<dbReference type="SMART" id="SM00257">
    <property type="entry name" value="LysM"/>
    <property type="match status" value="1"/>
</dbReference>
<evidence type="ECO:0000256" key="1">
    <source>
        <dbReference type="SAM" id="MobiDB-lite"/>
    </source>
</evidence>
<sequence length="590" mass="65037">MSTKFSNLNMESLKAAGTDQPHAFAAISGASEPQASGLSRAVEFWRRAVYIYGTYKAAQLRSLLLLTTGRSDAEVHDSVWVPQHTWAGEEMYKLCIELRGFYLKAGQFIGSRSDFVPEQICRKLALLCDKVPPMSAEATRAALQRELGVSDLSELFEWIDLENPLGSASISQVHKARLRRFSRTELSRANASLRRQRPQEYQLAPGEGAWDVCNALGMSLRELRAINKGVNLEQLQPGQTIQVLKPKNLESYHNGGGTGGTSDSSTDSRAPAVAALMHAVATGDAPKNGLVAVKVQYPGALPVMVSDLKNIRAAAFYLSKTEIKFDLVSAVDELNKQIRLEFDFTREARVMDTISEHLRPQSKRLQIPRSVGGLVTKSSLVMSFIEGVPLLEARTRVSQMSPRARDAAKRLILSRISEAYGRMIFGEGLFQADGHPGNILIGRGGRVGLLDYGQSKQLPDEKRRAFAELVLALNRGRASEISAALGDLGVVTERKDPEIRTEMAYGMFDTRGKVNPFDPNSPLKQSAISTFPADMFFVMRVVQLLRGLADGMGINDFSCARQWAPFAKDTLSRARRGDGNRRGLRHFLPI</sequence>
<gene>
    <name evidence="3" type="ORF">Vafri_8592</name>
</gene>
<dbReference type="InterPro" id="IPR036779">
    <property type="entry name" value="LysM_dom_sf"/>
</dbReference>
<dbReference type="InterPro" id="IPR051130">
    <property type="entry name" value="Mito_struct-func_regulator"/>
</dbReference>
<dbReference type="AlphaFoldDB" id="A0A8J4EZ49"/>
<feature type="region of interest" description="Disordered" evidence="1">
    <location>
        <begin position="249"/>
        <end position="269"/>
    </location>
</feature>
<proteinExistence type="predicted"/>
<evidence type="ECO:0000313" key="3">
    <source>
        <dbReference type="EMBL" id="GIL52828.1"/>
    </source>
</evidence>